<comment type="caution">
    <text evidence="1">The sequence shown here is derived from an EMBL/GenBank/DDBJ whole genome shotgun (WGS) entry which is preliminary data.</text>
</comment>
<evidence type="ECO:0000313" key="2">
    <source>
        <dbReference type="Proteomes" id="UP000480548"/>
    </source>
</evidence>
<reference evidence="1 2" key="1">
    <citation type="submission" date="2019-06" db="EMBL/GenBank/DDBJ databases">
        <authorList>
            <person name="Palmer J.M."/>
        </authorList>
    </citation>
    <scope>NUCLEOTIDE SEQUENCE [LARGE SCALE GENOMIC DNA]</scope>
    <source>
        <strain evidence="1 2">TWF703</strain>
    </source>
</reference>
<gene>
    <name evidence="1" type="ORF">TWF703_000310</name>
</gene>
<dbReference type="AlphaFoldDB" id="A0A7C8JUP3"/>
<accession>A0A7C8JUP3</accession>
<organism evidence="1 2">
    <name type="scientific">Orbilia oligospora</name>
    <name type="common">Nematode-trapping fungus</name>
    <name type="synonym">Arthrobotrys oligospora</name>
    <dbReference type="NCBI Taxonomy" id="2813651"/>
    <lineage>
        <taxon>Eukaryota</taxon>
        <taxon>Fungi</taxon>
        <taxon>Dikarya</taxon>
        <taxon>Ascomycota</taxon>
        <taxon>Pezizomycotina</taxon>
        <taxon>Orbiliomycetes</taxon>
        <taxon>Orbiliales</taxon>
        <taxon>Orbiliaceae</taxon>
        <taxon>Orbilia</taxon>
    </lineage>
</organism>
<protein>
    <submittedName>
        <fullName evidence="1">Uncharacterized protein</fullName>
    </submittedName>
</protein>
<proteinExistence type="predicted"/>
<dbReference type="EMBL" id="WIQZ01000010">
    <property type="protein sequence ID" value="KAF3142806.1"/>
    <property type="molecule type" value="Genomic_DNA"/>
</dbReference>
<name>A0A7C8JUP3_ORBOL</name>
<sequence length="262" mass="29567">MSVFLRHPPNMAPLYDKLSILPGAEASLTCLILHASLVRSRLIASSKIQTKGGKTLAPELWLKIAEEHKLVDTEEWIVVICDAISIEKTDTGGSGKILTCYQATPKEGWKFGSFYSRADVEMGQNWLNNPSQNTDIWVIDKTKKYNIELYGRSVGTKPCLYEHPLVPDVIARIENGDCKSLGLLNRVRLRLICPLCIGIDKMAEDKIWLNFFPRGELTAVGNSRAIKCNKWFEELGYSFRFEIREPEKQDQENISSSGENDS</sequence>
<dbReference type="Proteomes" id="UP000480548">
    <property type="component" value="Unassembled WGS sequence"/>
</dbReference>
<evidence type="ECO:0000313" key="1">
    <source>
        <dbReference type="EMBL" id="KAF3142806.1"/>
    </source>
</evidence>